<dbReference type="RefSeq" id="WP_035914665.1">
    <property type="nucleotide sequence ID" value="NZ_AOJP01000011.1"/>
</dbReference>
<dbReference type="NCBIfam" id="TIGR02364">
    <property type="entry name" value="dha_pts"/>
    <property type="match status" value="1"/>
</dbReference>
<comment type="subunit">
    <text evidence="5">Homodimer. The dihydroxyacetone kinase complex is composed of a homodimer of DhaM, a homodimer of DhaK and the subunit DhaL.</text>
</comment>
<proteinExistence type="predicted"/>
<comment type="function">
    <text evidence="2">Component of the dihydroxyacetone kinase complex, which is responsible for the phosphoenolpyruvate (PEP)-dependent phosphorylation of dihydroxyacetone. DhaM serves as the phosphoryl donor. Is phosphorylated by phosphoenolpyruvate in an EI- and HPr-dependent reaction, and a phosphorelay system on histidine residues finally leads to phosphoryl transfer to DhaL and dihydroxyacetone.</text>
</comment>
<dbReference type="PROSITE" id="PS51096">
    <property type="entry name" value="PTS_EIIA_TYPE_4"/>
    <property type="match status" value="1"/>
</dbReference>
<sequence>MVGFVVVSHSKALAEEAIRLANEMKKESFPLLNGSGIEGESFGSNPFRIKETVEKAMTENGVVIFVDLGSSVLNSQIALEFLEAEGKEISKIKIADAPLVEGLIAAVAMNDTKASVEDILTELKEFKQFSKINN</sequence>
<dbReference type="Pfam" id="PF03610">
    <property type="entry name" value="EIIA-man"/>
    <property type="match status" value="1"/>
</dbReference>
<dbReference type="OrthoDB" id="7065393at2"/>
<evidence type="ECO:0000256" key="2">
    <source>
        <dbReference type="ARBA" id="ARBA00002788"/>
    </source>
</evidence>
<dbReference type="PATRIC" id="fig|1226633.4.peg.466"/>
<evidence type="ECO:0000313" key="6">
    <source>
        <dbReference type="EMBL" id="KID49987.1"/>
    </source>
</evidence>
<dbReference type="InterPro" id="IPR012844">
    <property type="entry name" value="DhaM_N"/>
</dbReference>
<dbReference type="GO" id="GO:0019563">
    <property type="term" value="P:glycerol catabolic process"/>
    <property type="evidence" value="ECO:0007669"/>
    <property type="project" value="InterPro"/>
</dbReference>
<reference evidence="6 7" key="1">
    <citation type="submission" date="2013-08" db="EMBL/GenBank/DDBJ databases">
        <title>An opportunistic ruminal bacterium that causes liver abscesses in cattle.</title>
        <authorList>
            <person name="Benahmed F.H."/>
            <person name="Rasmussen M."/>
            <person name="Harbottle H."/>
            <person name="Soppet D."/>
            <person name="Nagaraja T.G."/>
            <person name="Davidson M."/>
        </authorList>
    </citation>
    <scope>NUCLEOTIDE SEQUENCE [LARGE SCALE GENOMIC DNA]</scope>
    <source>
        <strain evidence="6 7">B35</strain>
    </source>
</reference>
<gene>
    <name evidence="6" type="ORF">C095_02345</name>
</gene>
<comment type="caution">
    <text evidence="6">The sequence shown here is derived from an EMBL/GenBank/DDBJ whole genome shotgun (WGS) entry which is preliminary data.</text>
</comment>
<keyword evidence="4" id="KW-0808">Transferase</keyword>
<dbReference type="GO" id="GO:0009401">
    <property type="term" value="P:phosphoenolpyruvate-dependent sugar phosphotransferase system"/>
    <property type="evidence" value="ECO:0007669"/>
    <property type="project" value="InterPro"/>
</dbReference>
<dbReference type="InterPro" id="IPR004701">
    <property type="entry name" value="PTS_EIIA_man-typ"/>
</dbReference>
<evidence type="ECO:0000256" key="5">
    <source>
        <dbReference type="ARBA" id="ARBA00046577"/>
    </source>
</evidence>
<dbReference type="SUPFAM" id="SSF53062">
    <property type="entry name" value="PTS system fructose IIA component-like"/>
    <property type="match status" value="1"/>
</dbReference>
<evidence type="ECO:0000256" key="1">
    <source>
        <dbReference type="ARBA" id="ARBA00001113"/>
    </source>
</evidence>
<accession>A0A017H3Q6</accession>
<protein>
    <recommendedName>
        <fullName evidence="3">phosphoenolpyruvate--glycerone phosphotransferase</fullName>
        <ecNumber evidence="3">2.7.1.121</ecNumber>
    </recommendedName>
</protein>
<name>A0A017H3Q6_9FUSO</name>
<organism evidence="6 7">
    <name type="scientific">Fusobacterium necrophorum subsp. funduliforme B35</name>
    <dbReference type="NCBI Taxonomy" id="1226633"/>
    <lineage>
        <taxon>Bacteria</taxon>
        <taxon>Fusobacteriati</taxon>
        <taxon>Fusobacteriota</taxon>
        <taxon>Fusobacteriia</taxon>
        <taxon>Fusobacteriales</taxon>
        <taxon>Fusobacteriaceae</taxon>
        <taxon>Fusobacterium</taxon>
    </lineage>
</organism>
<evidence type="ECO:0000256" key="4">
    <source>
        <dbReference type="ARBA" id="ARBA00022679"/>
    </source>
</evidence>
<dbReference type="InterPro" id="IPR036662">
    <property type="entry name" value="PTS_EIIA_man-typ_sf"/>
</dbReference>
<comment type="catalytic activity">
    <reaction evidence="1">
        <text>dihydroxyacetone + phosphoenolpyruvate = dihydroxyacetone phosphate + pyruvate</text>
        <dbReference type="Rhea" id="RHEA:18381"/>
        <dbReference type="ChEBI" id="CHEBI:15361"/>
        <dbReference type="ChEBI" id="CHEBI:16016"/>
        <dbReference type="ChEBI" id="CHEBI:57642"/>
        <dbReference type="ChEBI" id="CHEBI:58702"/>
        <dbReference type="EC" id="2.7.1.121"/>
    </reaction>
</comment>
<dbReference type="Proteomes" id="UP000031184">
    <property type="component" value="Unassembled WGS sequence"/>
</dbReference>
<evidence type="ECO:0000256" key="3">
    <source>
        <dbReference type="ARBA" id="ARBA00012095"/>
    </source>
</evidence>
<dbReference type="PANTHER" id="PTHR38594:SF1">
    <property type="entry name" value="PEP-DEPENDENT DIHYDROXYACETONE KINASE, PHOSPHORYL DONOR SUBUNIT DHAM"/>
    <property type="match status" value="1"/>
</dbReference>
<dbReference type="PANTHER" id="PTHR38594">
    <property type="entry name" value="PEP-DEPENDENT DIHYDROXYACETONE KINASE, PHOSPHORYL DONOR SUBUNIT DHAM"/>
    <property type="match status" value="1"/>
</dbReference>
<dbReference type="EMBL" id="AUZI01000010">
    <property type="protein sequence ID" value="KID49987.1"/>
    <property type="molecule type" value="Genomic_DNA"/>
</dbReference>
<dbReference type="GO" id="GO:0047324">
    <property type="term" value="F:phosphoenolpyruvate-glycerone phosphotransferase activity"/>
    <property type="evidence" value="ECO:0007669"/>
    <property type="project" value="UniProtKB-EC"/>
</dbReference>
<dbReference type="Gene3D" id="3.40.50.510">
    <property type="entry name" value="Phosphotransferase system, mannose-type IIA component"/>
    <property type="match status" value="1"/>
</dbReference>
<dbReference type="EC" id="2.7.1.121" evidence="3"/>
<dbReference type="InterPro" id="IPR039643">
    <property type="entry name" value="DhaM"/>
</dbReference>
<evidence type="ECO:0000313" key="7">
    <source>
        <dbReference type="Proteomes" id="UP000031184"/>
    </source>
</evidence>
<dbReference type="GO" id="GO:0016020">
    <property type="term" value="C:membrane"/>
    <property type="evidence" value="ECO:0007669"/>
    <property type="project" value="InterPro"/>
</dbReference>
<dbReference type="AlphaFoldDB" id="A0A017H3Q6"/>